<feature type="region of interest" description="Disordered" evidence="1">
    <location>
        <begin position="357"/>
        <end position="394"/>
    </location>
</feature>
<dbReference type="Pfam" id="PF21528">
    <property type="entry name" value="CC2D1A-B_DM14"/>
    <property type="match status" value="1"/>
</dbReference>
<evidence type="ECO:0000259" key="2">
    <source>
        <dbReference type="SMART" id="SM00685"/>
    </source>
</evidence>
<feature type="region of interest" description="Disordered" evidence="1">
    <location>
        <begin position="682"/>
        <end position="718"/>
    </location>
</feature>
<organism evidence="3 4">
    <name type="scientific">Oikopleura dioica</name>
    <name type="common">Tunicate</name>
    <dbReference type="NCBI Taxonomy" id="34765"/>
    <lineage>
        <taxon>Eukaryota</taxon>
        <taxon>Metazoa</taxon>
        <taxon>Chordata</taxon>
        <taxon>Tunicata</taxon>
        <taxon>Appendicularia</taxon>
        <taxon>Copelata</taxon>
        <taxon>Oikopleuridae</taxon>
        <taxon>Oikopleura</taxon>
    </lineage>
</organism>
<dbReference type="Proteomes" id="UP001158576">
    <property type="component" value="Chromosome XSR"/>
</dbReference>
<dbReference type="InterPro" id="IPR006608">
    <property type="entry name" value="CC2D1A/B_DM14"/>
</dbReference>
<proteinExistence type="predicted"/>
<dbReference type="InterPro" id="IPR020339">
    <property type="entry name" value="C20orf85-like"/>
</dbReference>
<evidence type="ECO:0000256" key="1">
    <source>
        <dbReference type="SAM" id="MobiDB-lite"/>
    </source>
</evidence>
<keyword evidence="4" id="KW-1185">Reference proteome</keyword>
<feature type="compositionally biased region" description="Polar residues" evidence="1">
    <location>
        <begin position="1045"/>
        <end position="1060"/>
    </location>
</feature>
<name>A0ABN7S9V0_OIKDI</name>
<feature type="compositionally biased region" description="Low complexity" evidence="1">
    <location>
        <begin position="464"/>
        <end position="478"/>
    </location>
</feature>
<reference evidence="3 4" key="1">
    <citation type="submission" date="2021-04" db="EMBL/GenBank/DDBJ databases">
        <authorList>
            <person name="Bliznina A."/>
        </authorList>
    </citation>
    <scope>NUCLEOTIDE SEQUENCE [LARGE SCALE GENOMIC DNA]</scope>
</reference>
<dbReference type="EMBL" id="OU015569">
    <property type="protein sequence ID" value="CAG5095998.1"/>
    <property type="molecule type" value="Genomic_DNA"/>
</dbReference>
<dbReference type="PANTHER" id="PTHR13076">
    <property type="entry name" value="COILED-COIL AND C2 DOMAIN-CONTAINING PROTEIN 1-LIKE"/>
    <property type="match status" value="1"/>
</dbReference>
<feature type="region of interest" description="Disordered" evidence="1">
    <location>
        <begin position="441"/>
        <end position="478"/>
    </location>
</feature>
<feature type="compositionally biased region" description="Polar residues" evidence="1">
    <location>
        <begin position="699"/>
        <end position="718"/>
    </location>
</feature>
<dbReference type="SMART" id="SM00685">
    <property type="entry name" value="DM14"/>
    <property type="match status" value="3"/>
</dbReference>
<dbReference type="SUPFAM" id="SSF52540">
    <property type="entry name" value="P-loop containing nucleoside triphosphate hydrolases"/>
    <property type="match status" value="1"/>
</dbReference>
<feature type="domain" description="DM14" evidence="2">
    <location>
        <begin position="614"/>
        <end position="668"/>
    </location>
</feature>
<evidence type="ECO:0000313" key="3">
    <source>
        <dbReference type="EMBL" id="CAG5095998.1"/>
    </source>
</evidence>
<dbReference type="Pfam" id="PF14945">
    <property type="entry name" value="LLC1"/>
    <property type="match status" value="1"/>
</dbReference>
<feature type="domain" description="DM14" evidence="2">
    <location>
        <begin position="724"/>
        <end position="782"/>
    </location>
</feature>
<feature type="domain" description="DM14" evidence="2">
    <location>
        <begin position="398"/>
        <end position="536"/>
    </location>
</feature>
<feature type="region of interest" description="Disordered" evidence="1">
    <location>
        <begin position="1037"/>
        <end position="1064"/>
    </location>
</feature>
<feature type="region of interest" description="Disordered" evidence="1">
    <location>
        <begin position="529"/>
        <end position="611"/>
    </location>
</feature>
<dbReference type="InterPro" id="IPR027417">
    <property type="entry name" value="P-loop_NTPase"/>
</dbReference>
<feature type="compositionally biased region" description="Polar residues" evidence="1">
    <location>
        <begin position="596"/>
        <end position="607"/>
    </location>
</feature>
<sequence>MATDFNMHDFSHPKFKYAIRRPREGLQMPKGNVNIVHDELIWKNHIRNQNESLALWERNWGFTKDLYSNMQKEINGEQEARDLKPPPKTTSGFYGSRQPNWLALRRFAMAEEVVGKYCWLEPWLEKYRPQNFSGLGAISAHGPVAGAGPLSIDKNKAVFREMLDQDNNYLLMVSGPPGCGKKEALLDFVKEMHGENSESMYYQINAKQGAKEIERQALLLARSVPFSLYCQISGKPKILIVEDFDILNTSEQNALRYLFRSSGNPGIPGLSGMAGFGEVPQMDFDDADLEAELGDILGEDRPKPKPKAKGGKKAFSSVEEWANFDKMVAGCMDDIGDDDDEDIDDPDLLAELMDVAEDEEEPAPKPIKKPPAIPPRKVAAPPPPVPAQVPATPAVSSTSLLTQRMEEYKTAAISAKNRGDKESAIKLMGTFKALKQCAQNGEGFVDPGPPSGIHVNQAPPPQNSSSTASDTAAPSSGGSLLDVLRQHRHLFFVRLQAETNASKTRRYTKQLKQFDDAIKAVEAGKNVDVSGLPVMPGAPPFPSEEQEVVAPSPSTEEATESIPEQSRPETQSEPTVAKPQQPPPQQESPQKKAAMQQPTESVSSTTLDPPKSVLEGLLQRREMMQTRVKAETGAKARRLERQTKQYDAVIKSYRGGKAVDYSSLVVPPGAPDMPGETQLTLHQRMKQADDSGDHAAPSPINSPQKMPSPAQPQQVNTSKCAKQLEFLQNRHEEFKKAAIQARDNGNRQEAMTFMKTMKSLQNMIEHTKNGLPCDISKVPAAPIPSRPAIGTIQGSQKRSPAHSNLLEDLQEQLKKAKTLSKTFTALNMLDKASMMDKWASETFRDISAVDILTKQGRPIPDVIWETRRVKSIKLFTHIEPNQCEIKVENLLEMPKDLHNESIFVQVHFPYPREPECIFRSGYVKSSANINLEFKHVVGIDRQKNAFKRAIERKPVEFEVFKKGGIFSSDRSLMKSAIKLTDFETECEIRKVLPLVANKKSVAKIQVRLRLREPMEKAQVVEEEMQWAILDSVAKKSQAKKPATRAQPTSQSAAQQRNSNLPKLKPKSALKHDIAIAKGGIEIAKQKRDQEKFQKFSQQVKLLEDELARSREYARSHPADYKVICANYIQKCMTGLEMAEEQGWTEQALDISKKIGACNAEIKSLSEGF</sequence>
<evidence type="ECO:0000313" key="4">
    <source>
        <dbReference type="Proteomes" id="UP001158576"/>
    </source>
</evidence>
<dbReference type="PANTHER" id="PTHR13076:SF9">
    <property type="entry name" value="COILED-COIL AND C2 DOMAIN-CONTAINING PROTEIN 1-LIKE"/>
    <property type="match status" value="1"/>
</dbReference>
<dbReference type="Gene3D" id="3.40.50.300">
    <property type="entry name" value="P-loop containing nucleotide triphosphate hydrolases"/>
    <property type="match status" value="1"/>
</dbReference>
<feature type="compositionally biased region" description="Pro residues" evidence="1">
    <location>
        <begin position="369"/>
        <end position="387"/>
    </location>
</feature>
<accession>A0ABN7S9V0</accession>
<feature type="compositionally biased region" description="Polar residues" evidence="1">
    <location>
        <begin position="552"/>
        <end position="574"/>
    </location>
</feature>
<dbReference type="InterPro" id="IPR039725">
    <property type="entry name" value="CC2D1A/B"/>
</dbReference>
<gene>
    <name evidence="3" type="ORF">OKIOD_LOCUS5989</name>
</gene>
<protein>
    <submittedName>
        <fullName evidence="3">Oidioi.mRNA.OKI2018_I69.XSR.g14431.t1.cds</fullName>
    </submittedName>
</protein>